<dbReference type="Pfam" id="PF20149">
    <property type="entry name" value="DUF6532"/>
    <property type="match status" value="1"/>
</dbReference>
<evidence type="ECO:0000259" key="2">
    <source>
        <dbReference type="Pfam" id="PF20149"/>
    </source>
</evidence>
<dbReference type="EMBL" id="BPQB01000058">
    <property type="protein sequence ID" value="GJE96277.1"/>
    <property type="molecule type" value="Genomic_DNA"/>
</dbReference>
<sequence length="587" mass="65099">MARTRQTRSPSPADDRGDVSEDEQPEVQKQTKSKSSGDSGRTHSTRKSARKAKKTSKVTAADNEALAKELKKQMASIAKQKKELAKLIKSHARDAKESGSEDSSDGSGAESEDSVDQDAPRFSSLGETVRPTRVRKRKVARLGSPIPAADETSPEPNHAMTNDDVDVNPSRGATPALTCHSSTSRAQRTAPLILPSSRQSSITPPTSRSPSQSASGTSSRHASMPASNIPPQTLIRDNSHASASPVPEFSNTRLRPRSTSTEGEDSAQKRQRRSHSPAQRQCDPIPYKDGKAPQGQRPKQGDYEKWFRKLILAAIGLYDIKLATVHAFPSANQQTIWARDAWSSVCADHQKCYADDDCRRVMTLIVSQGSTFRGHLKDRLRTRVLDTFKIVETPDGPDASGNSVLYRRLLEGSPPRYCHKIWDTESPASYGEHDMFALALREQFFRDAQDVGAVHQDKFNPIPLPTLALLFTVIRYHLDCYKDGQLDTSATFSEVDYRGHYAEHLQWVNHWSSLDPDETREVRTEIFRTVLRVSKVTPTCTTITRFSQDAEDRVRAELLARRRAREQAQSRAESDQSGDVGAAEAQG</sequence>
<feature type="region of interest" description="Disordered" evidence="1">
    <location>
        <begin position="565"/>
        <end position="587"/>
    </location>
</feature>
<feature type="compositionally biased region" description="Basic and acidic residues" evidence="1">
    <location>
        <begin position="565"/>
        <end position="574"/>
    </location>
</feature>
<feature type="region of interest" description="Disordered" evidence="1">
    <location>
        <begin position="1"/>
        <end position="63"/>
    </location>
</feature>
<evidence type="ECO:0000313" key="3">
    <source>
        <dbReference type="EMBL" id="GJE96277.1"/>
    </source>
</evidence>
<dbReference type="InterPro" id="IPR045341">
    <property type="entry name" value="DUF6532"/>
</dbReference>
<comment type="caution">
    <text evidence="3">The sequence shown here is derived from an EMBL/GenBank/DDBJ whole genome shotgun (WGS) entry which is preliminary data.</text>
</comment>
<dbReference type="AlphaFoldDB" id="A0A9P3GIN8"/>
<feature type="compositionally biased region" description="Basic and acidic residues" evidence="1">
    <location>
        <begin position="88"/>
        <end position="99"/>
    </location>
</feature>
<feature type="region of interest" description="Disordered" evidence="1">
    <location>
        <begin position="88"/>
        <end position="300"/>
    </location>
</feature>
<name>A0A9P3GIN8_9APHY</name>
<keyword evidence="4" id="KW-1185">Reference proteome</keyword>
<evidence type="ECO:0000313" key="4">
    <source>
        <dbReference type="Proteomes" id="UP000703269"/>
    </source>
</evidence>
<protein>
    <recommendedName>
        <fullName evidence="2">DUF6532 domain-containing protein</fullName>
    </recommendedName>
</protein>
<feature type="compositionally biased region" description="Polar residues" evidence="1">
    <location>
        <begin position="249"/>
        <end position="261"/>
    </location>
</feature>
<feature type="compositionally biased region" description="Polar residues" evidence="1">
    <location>
        <begin position="27"/>
        <end position="39"/>
    </location>
</feature>
<reference evidence="3 4" key="1">
    <citation type="submission" date="2021-08" db="EMBL/GenBank/DDBJ databases">
        <title>Draft Genome Sequence of Phanerochaete sordida strain YK-624.</title>
        <authorList>
            <person name="Mori T."/>
            <person name="Dohra H."/>
            <person name="Suzuki T."/>
            <person name="Kawagishi H."/>
            <person name="Hirai H."/>
        </authorList>
    </citation>
    <scope>NUCLEOTIDE SEQUENCE [LARGE SCALE GENOMIC DNA]</scope>
    <source>
        <strain evidence="3 4">YK-624</strain>
    </source>
</reference>
<evidence type="ECO:0000256" key="1">
    <source>
        <dbReference type="SAM" id="MobiDB-lite"/>
    </source>
</evidence>
<dbReference type="OrthoDB" id="2751838at2759"/>
<feature type="domain" description="DUF6532" evidence="2">
    <location>
        <begin position="313"/>
        <end position="511"/>
    </location>
</feature>
<gene>
    <name evidence="3" type="ORF">PsYK624_124710</name>
</gene>
<feature type="compositionally biased region" description="Acidic residues" evidence="1">
    <location>
        <begin position="100"/>
        <end position="116"/>
    </location>
</feature>
<feature type="compositionally biased region" description="Low complexity" evidence="1">
    <location>
        <begin position="195"/>
        <end position="220"/>
    </location>
</feature>
<proteinExistence type="predicted"/>
<organism evidence="3 4">
    <name type="scientific">Phanerochaete sordida</name>
    <dbReference type="NCBI Taxonomy" id="48140"/>
    <lineage>
        <taxon>Eukaryota</taxon>
        <taxon>Fungi</taxon>
        <taxon>Dikarya</taxon>
        <taxon>Basidiomycota</taxon>
        <taxon>Agaricomycotina</taxon>
        <taxon>Agaricomycetes</taxon>
        <taxon>Polyporales</taxon>
        <taxon>Phanerochaetaceae</taxon>
        <taxon>Phanerochaete</taxon>
    </lineage>
</organism>
<dbReference type="Proteomes" id="UP000703269">
    <property type="component" value="Unassembled WGS sequence"/>
</dbReference>
<feature type="compositionally biased region" description="Basic residues" evidence="1">
    <location>
        <begin position="43"/>
        <end position="56"/>
    </location>
</feature>
<accession>A0A9P3GIN8</accession>